<organism evidence="2 3">
    <name type="scientific">Metallococcus carri</name>
    <dbReference type="NCBI Taxonomy" id="1656884"/>
    <lineage>
        <taxon>Bacteria</taxon>
        <taxon>Bacillati</taxon>
        <taxon>Actinomycetota</taxon>
        <taxon>Actinomycetes</taxon>
        <taxon>Micrococcales</taxon>
        <taxon>Dermacoccaceae</taxon>
        <taxon>Metallococcus</taxon>
    </lineage>
</organism>
<dbReference type="InterPro" id="IPR041698">
    <property type="entry name" value="Methyltransf_25"/>
</dbReference>
<reference evidence="2" key="1">
    <citation type="submission" date="2020-03" db="EMBL/GenBank/DDBJ databases">
        <title>Draft sequencing of Calidifontibacter sp. DB0510.</title>
        <authorList>
            <person name="Kim D.-U."/>
        </authorList>
    </citation>
    <scope>NUCLEOTIDE SEQUENCE</scope>
    <source>
        <strain evidence="2">DB0510</strain>
    </source>
</reference>
<dbReference type="GO" id="GO:0008168">
    <property type="term" value="F:methyltransferase activity"/>
    <property type="evidence" value="ECO:0007669"/>
    <property type="project" value="UniProtKB-KW"/>
</dbReference>
<proteinExistence type="predicted"/>
<keyword evidence="2" id="KW-0808">Transferase</keyword>
<name>A0A967EAV1_9MICO</name>
<dbReference type="InterPro" id="IPR050508">
    <property type="entry name" value="Methyltransf_Superfamily"/>
</dbReference>
<dbReference type="EMBL" id="JAAOIV010000009">
    <property type="protein sequence ID" value="NHN56625.1"/>
    <property type="molecule type" value="Genomic_DNA"/>
</dbReference>
<sequence>MPADNARTFNDPRVVAVYSATGWLDPGEERSIRRVARECRGGRIVDLGVGTGRTTGLLTLLSDDYVGLDYAPRMLAKARERFPGVDLRDGDARRLDGIPDHSARLIMFSYNGIDAVAHEDRAGVLAEIVRVLEPGGYAVLSSLNLHGRSARPRFHRLLSRDEGLLTPIRRARRLGRSALNYRRAQSHVRRGDGWAHLPLDAHECGVLAHFSTLSRLREEWATAGLTVVAIYTDRGRDVTADEDSDADYFHYVLRAA</sequence>
<dbReference type="SUPFAM" id="SSF53335">
    <property type="entry name" value="S-adenosyl-L-methionine-dependent methyltransferases"/>
    <property type="match status" value="1"/>
</dbReference>
<dbReference type="AlphaFoldDB" id="A0A967EAV1"/>
<comment type="caution">
    <text evidence="2">The sequence shown here is derived from an EMBL/GenBank/DDBJ whole genome shotgun (WGS) entry which is preliminary data.</text>
</comment>
<protein>
    <submittedName>
        <fullName evidence="2">Methyltransferase domain-containing protein</fullName>
    </submittedName>
</protein>
<keyword evidence="2" id="KW-0489">Methyltransferase</keyword>
<dbReference type="RefSeq" id="WP_166197292.1">
    <property type="nucleotide sequence ID" value="NZ_JAAOIV010000009.1"/>
</dbReference>
<dbReference type="Pfam" id="PF13649">
    <property type="entry name" value="Methyltransf_25"/>
    <property type="match status" value="1"/>
</dbReference>
<keyword evidence="3" id="KW-1185">Reference proteome</keyword>
<evidence type="ECO:0000313" key="2">
    <source>
        <dbReference type="EMBL" id="NHN56625.1"/>
    </source>
</evidence>
<gene>
    <name evidence="2" type="ORF">G9U51_12625</name>
</gene>
<dbReference type="Gene3D" id="3.40.50.150">
    <property type="entry name" value="Vaccinia Virus protein VP39"/>
    <property type="match status" value="1"/>
</dbReference>
<dbReference type="PANTHER" id="PTHR42912">
    <property type="entry name" value="METHYLTRANSFERASE"/>
    <property type="match status" value="1"/>
</dbReference>
<dbReference type="InterPro" id="IPR029063">
    <property type="entry name" value="SAM-dependent_MTases_sf"/>
</dbReference>
<feature type="domain" description="Methyltransferase" evidence="1">
    <location>
        <begin position="44"/>
        <end position="136"/>
    </location>
</feature>
<evidence type="ECO:0000313" key="3">
    <source>
        <dbReference type="Proteomes" id="UP000744769"/>
    </source>
</evidence>
<accession>A0A967EAV1</accession>
<dbReference type="Proteomes" id="UP000744769">
    <property type="component" value="Unassembled WGS sequence"/>
</dbReference>
<dbReference type="CDD" id="cd02440">
    <property type="entry name" value="AdoMet_MTases"/>
    <property type="match status" value="1"/>
</dbReference>
<evidence type="ECO:0000259" key="1">
    <source>
        <dbReference type="Pfam" id="PF13649"/>
    </source>
</evidence>
<dbReference type="GO" id="GO:0032259">
    <property type="term" value="P:methylation"/>
    <property type="evidence" value="ECO:0007669"/>
    <property type="project" value="UniProtKB-KW"/>
</dbReference>